<evidence type="ECO:0000256" key="10">
    <source>
        <dbReference type="SAM" id="MobiDB-lite"/>
    </source>
</evidence>
<dbReference type="Pfam" id="PF01477">
    <property type="entry name" value="PLAT"/>
    <property type="match status" value="1"/>
</dbReference>
<name>A0ABI7Z7E5_FELCA</name>
<evidence type="ECO:0000313" key="14">
    <source>
        <dbReference type="Proteomes" id="UP000823872"/>
    </source>
</evidence>
<evidence type="ECO:0000256" key="9">
    <source>
        <dbReference type="PROSITE-ProRule" id="PRU00152"/>
    </source>
</evidence>
<evidence type="ECO:0000259" key="11">
    <source>
        <dbReference type="PROSITE" id="PS50095"/>
    </source>
</evidence>
<feature type="compositionally biased region" description="Polar residues" evidence="10">
    <location>
        <begin position="261"/>
        <end position="270"/>
    </location>
</feature>
<feature type="region of interest" description="Disordered" evidence="10">
    <location>
        <begin position="245"/>
        <end position="373"/>
    </location>
</feature>
<dbReference type="InterPro" id="IPR036392">
    <property type="entry name" value="PLAT/LH2_dom_sf"/>
</dbReference>
<dbReference type="PRINTS" id="PR00467">
    <property type="entry name" value="MAMLPOXGNASE"/>
</dbReference>
<dbReference type="Gene3D" id="1.20.245.10">
    <property type="entry name" value="Lipoxygenase-1, Domain 5"/>
    <property type="match status" value="1"/>
</dbReference>
<feature type="domain" description="PLAT" evidence="11">
    <location>
        <begin position="55"/>
        <end position="163"/>
    </location>
</feature>
<keyword evidence="14" id="KW-1185">Reference proteome</keyword>
<evidence type="ECO:0000256" key="1">
    <source>
        <dbReference type="ARBA" id="ARBA00004496"/>
    </source>
</evidence>
<dbReference type="PROSITE" id="PS50095">
    <property type="entry name" value="PLAT"/>
    <property type="match status" value="1"/>
</dbReference>
<keyword evidence="5" id="KW-0479">Metal-binding</keyword>
<proteinExistence type="inferred from homology"/>
<comment type="subcellular location">
    <subcellularLocation>
        <location evidence="1">Cytoplasm</location>
    </subcellularLocation>
</comment>
<evidence type="ECO:0000313" key="13">
    <source>
        <dbReference type="Ensembl" id="ENSFCTP00005043024.1"/>
    </source>
</evidence>
<dbReference type="Proteomes" id="UP000823872">
    <property type="component" value="Chromosome E1"/>
</dbReference>
<dbReference type="Ensembl" id="ENSFCTT00005058588.1">
    <property type="protein sequence ID" value="ENSFCTP00005043024.1"/>
    <property type="gene ID" value="ENSFCTG00005020430.1"/>
</dbReference>
<reference evidence="13" key="2">
    <citation type="submission" date="2025-08" db="UniProtKB">
        <authorList>
            <consortium name="Ensembl"/>
        </authorList>
    </citation>
    <scope>IDENTIFICATION</scope>
    <source>
        <strain evidence="13">breed Abyssinian</strain>
    </source>
</reference>
<dbReference type="SUPFAM" id="SSF49723">
    <property type="entry name" value="Lipase/lipooxygenase domain (PLAT/LH2 domain)"/>
    <property type="match status" value="1"/>
</dbReference>
<comment type="pathway">
    <text evidence="2">Lipid metabolism.</text>
</comment>
<feature type="compositionally biased region" description="Polar residues" evidence="10">
    <location>
        <begin position="318"/>
        <end position="334"/>
    </location>
</feature>
<protein>
    <submittedName>
        <fullName evidence="13">Uncharacterized protein</fullName>
    </submittedName>
</protein>
<organism evidence="13 14">
    <name type="scientific">Felis catus</name>
    <name type="common">Cat</name>
    <name type="synonym">Felis silvestris catus</name>
    <dbReference type="NCBI Taxonomy" id="9685"/>
    <lineage>
        <taxon>Eukaryota</taxon>
        <taxon>Metazoa</taxon>
        <taxon>Chordata</taxon>
        <taxon>Craniata</taxon>
        <taxon>Vertebrata</taxon>
        <taxon>Euteleostomi</taxon>
        <taxon>Mammalia</taxon>
        <taxon>Eutheria</taxon>
        <taxon>Laurasiatheria</taxon>
        <taxon>Carnivora</taxon>
        <taxon>Feliformia</taxon>
        <taxon>Felidae</taxon>
        <taxon>Felinae</taxon>
        <taxon>Felis</taxon>
    </lineage>
</organism>
<dbReference type="PROSITE" id="PS51393">
    <property type="entry name" value="LIPOXYGENASE_3"/>
    <property type="match status" value="1"/>
</dbReference>
<sequence length="373" mass="41270">KQPPARRTSLAPLSVVILFIRHIWVARGQRLQLWAERRTGIGNVCRCPPGPGATGKYAIRVVTRDSLLAGSRNLVQLWLVGEQGEADLGKKLWPVRSETEFEVSVPVHLGRLLLAKLRKILLDDAWFCERISARPGTQGEARFPCYRRVRGDQVVCLPEGTARTLSDDHQDFLKAQREQELQERKKVYRWGSRKDGPILPVAGRTQCDLPRNQRFLEDKDFDFRAGGLGLEGSLDLTHPVKRPEDFKRASPRAGTPLAGQLPQSPQTCVHLSNPGLRKKTGRPEGGGTLADQELGAPRRLRNGCLQSGLEVQGRRTPSLGTSSSRAQTPCSRGGTSLPERLLVPPGSEEPEPRCAPCAHPQLPPLPQFSHQPL</sequence>
<evidence type="ECO:0000259" key="12">
    <source>
        <dbReference type="PROSITE" id="PS51393"/>
    </source>
</evidence>
<dbReference type="SUPFAM" id="SSF48484">
    <property type="entry name" value="Lipoxigenase"/>
    <property type="match status" value="1"/>
</dbReference>
<reference evidence="13" key="3">
    <citation type="submission" date="2025-09" db="UniProtKB">
        <authorList>
            <consortium name="Ensembl"/>
        </authorList>
    </citation>
    <scope>IDENTIFICATION</scope>
    <source>
        <strain evidence="13">breed Abyssinian</strain>
    </source>
</reference>
<evidence type="ECO:0000256" key="3">
    <source>
        <dbReference type="ARBA" id="ARBA00009419"/>
    </source>
</evidence>
<dbReference type="InterPro" id="IPR001024">
    <property type="entry name" value="PLAT/LH2_dom"/>
</dbReference>
<dbReference type="InterPro" id="IPR000907">
    <property type="entry name" value="LipOase"/>
</dbReference>
<dbReference type="GeneTree" id="ENSGT00940000163215"/>
<keyword evidence="7" id="KW-0560">Oxidoreductase</keyword>
<keyword evidence="4" id="KW-0963">Cytoplasm</keyword>
<evidence type="ECO:0000256" key="2">
    <source>
        <dbReference type="ARBA" id="ARBA00005189"/>
    </source>
</evidence>
<evidence type="ECO:0000256" key="4">
    <source>
        <dbReference type="ARBA" id="ARBA00022490"/>
    </source>
</evidence>
<dbReference type="InterPro" id="IPR013819">
    <property type="entry name" value="LipOase_C"/>
</dbReference>
<comment type="caution">
    <text evidence="9">Lacks conserved residue(s) required for the propagation of feature annotation.</text>
</comment>
<evidence type="ECO:0000256" key="6">
    <source>
        <dbReference type="ARBA" id="ARBA00022964"/>
    </source>
</evidence>
<reference evidence="13 14" key="1">
    <citation type="submission" date="2021-02" db="EMBL/GenBank/DDBJ databases">
        <title>Safari Cat Assemblies.</title>
        <authorList>
            <person name="Bredemeyer K.R."/>
            <person name="Murphy W.J."/>
        </authorList>
    </citation>
    <scope>NUCLEOTIDE SEQUENCE [LARGE SCALE GENOMIC DNA]</scope>
</reference>
<evidence type="ECO:0000256" key="8">
    <source>
        <dbReference type="ARBA" id="ARBA00023098"/>
    </source>
</evidence>
<comment type="similarity">
    <text evidence="3">Belongs to the lipoxygenase family.</text>
</comment>
<dbReference type="InterPro" id="IPR036226">
    <property type="entry name" value="LipOase_C_sf"/>
</dbReference>
<accession>A0ABI7Z7E5</accession>
<feature type="domain" description="Lipoxygenase" evidence="12">
    <location>
        <begin position="163"/>
        <end position="228"/>
    </location>
</feature>
<evidence type="ECO:0000256" key="7">
    <source>
        <dbReference type="ARBA" id="ARBA00023002"/>
    </source>
</evidence>
<evidence type="ECO:0000256" key="5">
    <source>
        <dbReference type="ARBA" id="ARBA00022723"/>
    </source>
</evidence>
<dbReference type="SMART" id="SM00308">
    <property type="entry name" value="LH2"/>
    <property type="match status" value="1"/>
</dbReference>
<dbReference type="PANTHER" id="PTHR11771">
    <property type="entry name" value="LIPOXYGENASE"/>
    <property type="match status" value="1"/>
</dbReference>
<keyword evidence="8" id="KW-0443">Lipid metabolism</keyword>
<dbReference type="InterPro" id="IPR001885">
    <property type="entry name" value="LipOase_mml"/>
</dbReference>
<dbReference type="Gene3D" id="2.60.60.20">
    <property type="entry name" value="PLAT/LH2 domain"/>
    <property type="match status" value="1"/>
</dbReference>
<keyword evidence="6" id="KW-0223">Dioxygenase</keyword>